<dbReference type="OrthoDB" id="9804819at2"/>
<reference evidence="5 6" key="1">
    <citation type="submission" date="2017-08" db="EMBL/GenBank/DDBJ databases">
        <title>Draft genome sequences of 64 type strains of genus Staph aureus.</title>
        <authorList>
            <person name="Cole K."/>
            <person name="Golubchik T."/>
            <person name="Russell J."/>
            <person name="Foster D."/>
            <person name="Llewelyn M."/>
            <person name="Wilson D."/>
            <person name="Crook D."/>
            <person name="Paul J."/>
        </authorList>
    </citation>
    <scope>NUCLEOTIDE SEQUENCE [LARGE SCALE GENOMIC DNA]</scope>
    <source>
        <strain evidence="5 6">DSM 21968</strain>
    </source>
</reference>
<dbReference type="PANTHER" id="PTHR42939">
    <property type="entry name" value="ABC TRANSPORTER ATP-BINDING PROTEIN ALBC-RELATED"/>
    <property type="match status" value="1"/>
</dbReference>
<dbReference type="GO" id="GO:0005524">
    <property type="term" value="F:ATP binding"/>
    <property type="evidence" value="ECO:0007669"/>
    <property type="project" value="UniProtKB-KW"/>
</dbReference>
<evidence type="ECO:0000256" key="3">
    <source>
        <dbReference type="ARBA" id="ARBA00022840"/>
    </source>
</evidence>
<evidence type="ECO:0000313" key="5">
    <source>
        <dbReference type="EMBL" id="PNZ25504.1"/>
    </source>
</evidence>
<evidence type="ECO:0000256" key="2">
    <source>
        <dbReference type="ARBA" id="ARBA00022741"/>
    </source>
</evidence>
<keyword evidence="1" id="KW-0813">Transport</keyword>
<evidence type="ECO:0000259" key="4">
    <source>
        <dbReference type="PROSITE" id="PS50893"/>
    </source>
</evidence>
<dbReference type="RefSeq" id="WP_103358793.1">
    <property type="nucleotide sequence ID" value="NZ_CP113107.1"/>
</dbReference>
<gene>
    <name evidence="5" type="ORF">CD122_09785</name>
</gene>
<keyword evidence="2" id="KW-0547">Nucleotide-binding</keyword>
<dbReference type="SUPFAM" id="SSF52540">
    <property type="entry name" value="P-loop containing nucleoside triphosphate hydrolases"/>
    <property type="match status" value="1"/>
</dbReference>
<sequence length="298" mass="34111">MGETAIELRHVNYETKNFALEDIHFNVPTGYVTGFIGANGSGKTTTIRMIMDLLQPTSGEINLFGQPMSADPIGIKDKIGFVYSELYLNDKWTVKKVEKLIAPFYSQWDHDLFMNYLTRFGLSYRQKISDFSTGMKMKLSLAIALSHHAELYIFDEPTAGLDPVVRNEVLDIMQEELLDEQKSVLFSTHIISDLERIADYIVHLQDGHIIINESKEALLEMHRLVRGDVADLDDELRKLLIHCVEKDGVYSGMTKEAQTFHELFGQRVTISPMTIEDIMVHYERDRKGVMHHDDTLKA</sequence>
<keyword evidence="6" id="KW-1185">Reference proteome</keyword>
<dbReference type="AlphaFoldDB" id="A0A2K3YJM5"/>
<name>A0A2K3YJM5_9STAP</name>
<comment type="caution">
    <text evidence="5">The sequence shown here is derived from an EMBL/GenBank/DDBJ whole genome shotgun (WGS) entry which is preliminary data.</text>
</comment>
<dbReference type="Gene3D" id="3.40.50.300">
    <property type="entry name" value="P-loop containing nucleotide triphosphate hydrolases"/>
    <property type="match status" value="1"/>
</dbReference>
<organism evidence="5 6">
    <name type="scientific">Staphylococcus rostri</name>
    <dbReference type="NCBI Taxonomy" id="522262"/>
    <lineage>
        <taxon>Bacteria</taxon>
        <taxon>Bacillati</taxon>
        <taxon>Bacillota</taxon>
        <taxon>Bacilli</taxon>
        <taxon>Bacillales</taxon>
        <taxon>Staphylococcaceae</taxon>
        <taxon>Staphylococcus</taxon>
    </lineage>
</organism>
<dbReference type="NCBIfam" id="NF047565">
    <property type="entry name" value="PSM_export_PmtA"/>
    <property type="match status" value="1"/>
</dbReference>
<dbReference type="Pfam" id="PF00005">
    <property type="entry name" value="ABC_tran"/>
    <property type="match status" value="1"/>
</dbReference>
<keyword evidence="3 5" id="KW-0067">ATP-binding</keyword>
<dbReference type="InterPro" id="IPR003439">
    <property type="entry name" value="ABC_transporter-like_ATP-bd"/>
</dbReference>
<dbReference type="PANTHER" id="PTHR42939:SF3">
    <property type="entry name" value="ABC TRANSPORTER ATP-BINDING COMPONENT"/>
    <property type="match status" value="1"/>
</dbReference>
<dbReference type="SMART" id="SM00382">
    <property type="entry name" value="AAA"/>
    <property type="match status" value="1"/>
</dbReference>
<dbReference type="InterPro" id="IPR051782">
    <property type="entry name" value="ABC_Transporter_VariousFunc"/>
</dbReference>
<dbReference type="InterPro" id="IPR027417">
    <property type="entry name" value="P-loop_NTPase"/>
</dbReference>
<evidence type="ECO:0000313" key="6">
    <source>
        <dbReference type="Proteomes" id="UP000242752"/>
    </source>
</evidence>
<accession>A0A2K3YJM5</accession>
<protein>
    <submittedName>
        <fullName evidence="5">Sodium ABC transporter ATP-binding protein</fullName>
    </submittedName>
</protein>
<dbReference type="GO" id="GO:0016887">
    <property type="term" value="F:ATP hydrolysis activity"/>
    <property type="evidence" value="ECO:0007669"/>
    <property type="project" value="InterPro"/>
</dbReference>
<dbReference type="PROSITE" id="PS50893">
    <property type="entry name" value="ABC_TRANSPORTER_2"/>
    <property type="match status" value="1"/>
</dbReference>
<dbReference type="InterPro" id="IPR003593">
    <property type="entry name" value="AAA+_ATPase"/>
</dbReference>
<evidence type="ECO:0000256" key="1">
    <source>
        <dbReference type="ARBA" id="ARBA00022448"/>
    </source>
</evidence>
<dbReference type="CDD" id="cd03230">
    <property type="entry name" value="ABC_DR_subfamily_A"/>
    <property type="match status" value="1"/>
</dbReference>
<proteinExistence type="predicted"/>
<dbReference type="EMBL" id="PPRF01000076">
    <property type="protein sequence ID" value="PNZ25504.1"/>
    <property type="molecule type" value="Genomic_DNA"/>
</dbReference>
<feature type="domain" description="ABC transporter" evidence="4">
    <location>
        <begin position="3"/>
        <end position="231"/>
    </location>
</feature>
<dbReference type="Proteomes" id="UP000242752">
    <property type="component" value="Unassembled WGS sequence"/>
</dbReference>